<feature type="domain" description="Cyclin-D1-binding protein 1-like C-terminal" evidence="9">
    <location>
        <begin position="173"/>
        <end position="263"/>
    </location>
</feature>
<dbReference type="Gene3D" id="1.20.1410.10">
    <property type="entry name" value="I/LWEQ domain"/>
    <property type="match status" value="1"/>
</dbReference>
<dbReference type="PANTHER" id="PTHR15492:SF1">
    <property type="entry name" value="CYCLIN-D1-BINDING PROTEIN 1"/>
    <property type="match status" value="1"/>
</dbReference>
<evidence type="ECO:0000256" key="6">
    <source>
        <dbReference type="ARBA" id="ARBA00023306"/>
    </source>
</evidence>
<evidence type="ECO:0000256" key="3">
    <source>
        <dbReference type="ARBA" id="ARBA00008940"/>
    </source>
</evidence>
<evidence type="ECO:0000313" key="10">
    <source>
        <dbReference type="EMBL" id="JAT96954.1"/>
    </source>
</evidence>
<protein>
    <submittedName>
        <fullName evidence="10">Putative cyclin-d1-binding protein 1 log isoform 2</fullName>
    </submittedName>
</protein>
<dbReference type="GO" id="GO:0005737">
    <property type="term" value="C:cytoplasm"/>
    <property type="evidence" value="ECO:0007669"/>
    <property type="project" value="UniProtKB-SubCell"/>
</dbReference>
<evidence type="ECO:0000256" key="5">
    <source>
        <dbReference type="ARBA" id="ARBA00023242"/>
    </source>
</evidence>
<accession>A0A1E1XCI1</accession>
<dbReference type="Pfam" id="PF13324">
    <property type="entry name" value="GCIP_N"/>
    <property type="match status" value="1"/>
</dbReference>
<keyword evidence="7" id="KW-0175">Coiled coil</keyword>
<evidence type="ECO:0000256" key="4">
    <source>
        <dbReference type="ARBA" id="ARBA00022490"/>
    </source>
</evidence>
<evidence type="ECO:0000256" key="1">
    <source>
        <dbReference type="ARBA" id="ARBA00004123"/>
    </source>
</evidence>
<feature type="non-terminal residue" evidence="10">
    <location>
        <position position="1"/>
    </location>
</feature>
<dbReference type="InterPro" id="IPR026907">
    <property type="entry name" value="GCIP-like"/>
</dbReference>
<comment type="similarity">
    <text evidence="3">Belongs to the CCNDBP1 family.</text>
</comment>
<proteinExistence type="evidence at transcript level"/>
<keyword evidence="4" id="KW-0963">Cytoplasm</keyword>
<dbReference type="Pfam" id="PF20936">
    <property type="entry name" value="GCIP_C"/>
    <property type="match status" value="1"/>
</dbReference>
<dbReference type="PANTHER" id="PTHR15492">
    <property type="entry name" value="CYCLIN D1-BINDING PROTEIN 1"/>
    <property type="match status" value="1"/>
</dbReference>
<reference evidence="10" key="1">
    <citation type="journal article" date="2017" name="Front. Cell. Infect. Microbiol.">
        <title>The Distinct Transcriptional Response of the Midgut of Amblyomma sculptum and Amblyomma aureolatum Ticks to Rickettsia rickettsii Correlates to Their Differences in Susceptibility to Infection.</title>
        <authorList>
            <person name="Martins L.A."/>
            <person name="Galletti M.F.B.M."/>
            <person name="Ribeiro J.M."/>
            <person name="Fujita A."/>
            <person name="Costa F.B."/>
            <person name="Labruna M.B."/>
            <person name="Daffre S."/>
            <person name="Fogaca A.C."/>
        </authorList>
    </citation>
    <scope>NUCLEOTIDE SEQUENCE</scope>
</reference>
<dbReference type="Gene3D" id="1.20.1420.10">
    <property type="entry name" value="Talin, central domain"/>
    <property type="match status" value="1"/>
</dbReference>
<dbReference type="EMBL" id="GFAC01002234">
    <property type="protein sequence ID" value="JAT96954.1"/>
    <property type="molecule type" value="mRNA"/>
</dbReference>
<sequence>RDDTKQVSLACEKLPPHEILEQELIDKLKRDCREIVSAFAQLPRSQGLTLRNELSDALEDVFSTLRRFAEKVSLQRSQGAAIDSTARNQDEAVNSIARSVKQAAASCFEKFEAIEKVSKDNKEAVCSLLTLHYEVVDDAVEELNETLEEEEQTVEIDFDQFPVRNGFNHPRYFTWTPEDRGLLDPGLGLIKAVRIAMRKAKAEVASWGQCTNSEEIEELDRMADLYLMSSSYIDEFITSLYPPVFTLAVRENASELRAHARAILRTTRHSHFHNRSDDWISFMESAVEHNFRNVIERCVTL</sequence>
<evidence type="ECO:0000259" key="9">
    <source>
        <dbReference type="Pfam" id="PF20936"/>
    </source>
</evidence>
<dbReference type="GO" id="GO:0005634">
    <property type="term" value="C:nucleus"/>
    <property type="evidence" value="ECO:0007669"/>
    <property type="project" value="UniProtKB-SubCell"/>
</dbReference>
<comment type="subcellular location">
    <subcellularLocation>
        <location evidence="2">Cytoplasm</location>
    </subcellularLocation>
    <subcellularLocation>
        <location evidence="1">Nucleus</location>
    </subcellularLocation>
</comment>
<dbReference type="AlphaFoldDB" id="A0A1E1XCI1"/>
<evidence type="ECO:0000259" key="8">
    <source>
        <dbReference type="Pfam" id="PF13324"/>
    </source>
</evidence>
<evidence type="ECO:0000256" key="7">
    <source>
        <dbReference type="SAM" id="Coils"/>
    </source>
</evidence>
<organism evidence="10">
    <name type="scientific">Amblyomma aureolatum</name>
    <dbReference type="NCBI Taxonomy" id="187763"/>
    <lineage>
        <taxon>Eukaryota</taxon>
        <taxon>Metazoa</taxon>
        <taxon>Ecdysozoa</taxon>
        <taxon>Arthropoda</taxon>
        <taxon>Chelicerata</taxon>
        <taxon>Arachnida</taxon>
        <taxon>Acari</taxon>
        <taxon>Parasitiformes</taxon>
        <taxon>Ixodida</taxon>
        <taxon>Ixodoidea</taxon>
        <taxon>Ixodidae</taxon>
        <taxon>Amblyomminae</taxon>
        <taxon>Amblyomma</taxon>
    </lineage>
</organism>
<evidence type="ECO:0000256" key="2">
    <source>
        <dbReference type="ARBA" id="ARBA00004496"/>
    </source>
</evidence>
<feature type="domain" description="Cyclin-D1-binding protein 1-like N-terminal" evidence="8">
    <location>
        <begin position="7"/>
        <end position="149"/>
    </location>
</feature>
<keyword evidence="6" id="KW-0131">Cell cycle</keyword>
<feature type="coiled-coil region" evidence="7">
    <location>
        <begin position="133"/>
        <end position="160"/>
    </location>
</feature>
<name>A0A1E1XCI1_9ACAR</name>
<keyword evidence="5" id="KW-0539">Nucleus</keyword>
<dbReference type="InterPro" id="IPR049317">
    <property type="entry name" value="GCIP-like_N"/>
</dbReference>
<dbReference type="InterPro" id="IPR049318">
    <property type="entry name" value="GCIP_C"/>
</dbReference>